<dbReference type="EMBL" id="FXTK01000011">
    <property type="protein sequence ID" value="SMO78736.1"/>
    <property type="molecule type" value="Genomic_DNA"/>
</dbReference>
<dbReference type="Proteomes" id="UP000319014">
    <property type="component" value="Unassembled WGS sequence"/>
</dbReference>
<proteinExistence type="predicted"/>
<evidence type="ECO:0000313" key="1">
    <source>
        <dbReference type="EMBL" id="SMO78736.1"/>
    </source>
</evidence>
<keyword evidence="2" id="KW-1185">Reference proteome</keyword>
<reference evidence="1 2" key="1">
    <citation type="submission" date="2017-05" db="EMBL/GenBank/DDBJ databases">
        <authorList>
            <person name="Varghese N."/>
            <person name="Submissions S."/>
        </authorList>
    </citation>
    <scope>NUCLEOTIDE SEQUENCE [LARGE SCALE GENOMIC DNA]</scope>
    <source>
        <strain evidence="1 2">DSM 100094</strain>
    </source>
</reference>
<organism evidence="1 2">
    <name type="scientific">Paracoccus laeviglucosivorans</name>
    <dbReference type="NCBI Taxonomy" id="1197861"/>
    <lineage>
        <taxon>Bacteria</taxon>
        <taxon>Pseudomonadati</taxon>
        <taxon>Pseudomonadota</taxon>
        <taxon>Alphaproteobacteria</taxon>
        <taxon>Rhodobacterales</taxon>
        <taxon>Paracoccaceae</taxon>
        <taxon>Paracoccus</taxon>
    </lineage>
</organism>
<dbReference type="RefSeq" id="WP_281285409.1">
    <property type="nucleotide sequence ID" value="NZ_FXTK01000011.1"/>
</dbReference>
<protein>
    <submittedName>
        <fullName evidence="1">Uncharacterized protein</fullName>
    </submittedName>
</protein>
<dbReference type="AlphaFoldDB" id="A0A521E467"/>
<accession>A0A521E467</accession>
<evidence type="ECO:0000313" key="2">
    <source>
        <dbReference type="Proteomes" id="UP000319014"/>
    </source>
</evidence>
<name>A0A521E467_9RHOB</name>
<sequence length="43" mass="4613">MTPWQFMACVEGYGKANGWKQTGGGSADTLSDDELKKMGIVGF</sequence>
<gene>
    <name evidence="1" type="ORF">SAMN06265221_11148</name>
</gene>